<keyword evidence="2" id="KW-1185">Reference proteome</keyword>
<dbReference type="EMBL" id="JBJDQH010000009">
    <property type="protein sequence ID" value="MFK4268678.1"/>
    <property type="molecule type" value="Genomic_DNA"/>
</dbReference>
<comment type="caution">
    <text evidence="1">The sequence shown here is derived from an EMBL/GenBank/DDBJ whole genome shotgun (WGS) entry which is preliminary data.</text>
</comment>
<reference evidence="1 2" key="1">
    <citation type="submission" date="2024-11" db="EMBL/GenBank/DDBJ databases">
        <title>The Natural Products Discovery Center: Release of the First 8490 Sequenced Strains for Exploring Actinobacteria Biosynthetic Diversity.</title>
        <authorList>
            <person name="Kalkreuter E."/>
            <person name="Kautsar S.A."/>
            <person name="Yang D."/>
            <person name="Bader C.D."/>
            <person name="Teijaro C.N."/>
            <person name="Fluegel L."/>
            <person name="Davis C.M."/>
            <person name="Simpson J.R."/>
            <person name="Lauterbach L."/>
            <person name="Steele A.D."/>
            <person name="Gui C."/>
            <person name="Meng S."/>
            <person name="Li G."/>
            <person name="Viehrig K."/>
            <person name="Ye F."/>
            <person name="Su P."/>
            <person name="Kiefer A.F."/>
            <person name="Nichols A."/>
            <person name="Cepeda A.J."/>
            <person name="Yan W."/>
            <person name="Fan B."/>
            <person name="Jiang Y."/>
            <person name="Adhikari A."/>
            <person name="Zheng C.-J."/>
            <person name="Schuster L."/>
            <person name="Cowan T.M."/>
            <person name="Smanski M.J."/>
            <person name="Chevrette M.G."/>
            <person name="De Carvalho L.P.S."/>
            <person name="Shen B."/>
        </authorList>
    </citation>
    <scope>NUCLEOTIDE SEQUENCE [LARGE SCALE GENOMIC DNA]</scope>
    <source>
        <strain evidence="1 2">NPDC020863</strain>
    </source>
</reference>
<evidence type="ECO:0000313" key="2">
    <source>
        <dbReference type="Proteomes" id="UP001620295"/>
    </source>
</evidence>
<organism evidence="1 2">
    <name type="scientific">Streptomyces milbemycinicus</name>
    <dbReference type="NCBI Taxonomy" id="476552"/>
    <lineage>
        <taxon>Bacteria</taxon>
        <taxon>Bacillati</taxon>
        <taxon>Actinomycetota</taxon>
        <taxon>Actinomycetes</taxon>
        <taxon>Kitasatosporales</taxon>
        <taxon>Streptomycetaceae</taxon>
        <taxon>Streptomyces</taxon>
    </lineage>
</organism>
<gene>
    <name evidence="1" type="ORF">ACI2L5_27560</name>
</gene>
<name>A0ABW8LSV6_9ACTN</name>
<dbReference type="InterPro" id="IPR036812">
    <property type="entry name" value="NAD(P)_OxRdtase_dom_sf"/>
</dbReference>
<protein>
    <recommendedName>
        <fullName evidence="3">Aldo/keto reductase</fullName>
    </recommendedName>
</protein>
<dbReference type="Proteomes" id="UP001620295">
    <property type="component" value="Unassembled WGS sequence"/>
</dbReference>
<accession>A0ABW8LSV6</accession>
<dbReference type="RefSeq" id="WP_358643218.1">
    <property type="nucleotide sequence ID" value="NZ_JBFAEV010000025.1"/>
</dbReference>
<proteinExistence type="predicted"/>
<dbReference type="SUPFAM" id="SSF51430">
    <property type="entry name" value="NAD(P)-linked oxidoreductase"/>
    <property type="match status" value="1"/>
</dbReference>
<sequence length="61" mass="6308">MGTDESVVSPPIGAASEPRHLADAVAALDIDFTDEEIAAVEEHYTPRNAAGMSAADRPPAC</sequence>
<evidence type="ECO:0000313" key="1">
    <source>
        <dbReference type="EMBL" id="MFK4268678.1"/>
    </source>
</evidence>
<evidence type="ECO:0008006" key="3">
    <source>
        <dbReference type="Google" id="ProtNLM"/>
    </source>
</evidence>